<gene>
    <name evidence="2" type="ORF">R3P38DRAFT_2866991</name>
</gene>
<proteinExistence type="predicted"/>
<protein>
    <recommendedName>
        <fullName evidence="1">F-box domain-containing protein</fullName>
    </recommendedName>
</protein>
<dbReference type="InterPro" id="IPR001810">
    <property type="entry name" value="F-box_dom"/>
</dbReference>
<dbReference type="SUPFAM" id="SSF81383">
    <property type="entry name" value="F-box domain"/>
    <property type="match status" value="1"/>
</dbReference>
<dbReference type="Gene3D" id="1.20.1280.50">
    <property type="match status" value="1"/>
</dbReference>
<dbReference type="InterPro" id="IPR032675">
    <property type="entry name" value="LRR_dom_sf"/>
</dbReference>
<comment type="caution">
    <text evidence="2">The sequence shown here is derived from an EMBL/GenBank/DDBJ whole genome shotgun (WGS) entry which is preliminary data.</text>
</comment>
<feature type="domain" description="F-box" evidence="1">
    <location>
        <begin position="76"/>
        <end position="131"/>
    </location>
</feature>
<dbReference type="Pfam" id="PF12937">
    <property type="entry name" value="F-box-like"/>
    <property type="match status" value="1"/>
</dbReference>
<dbReference type="AlphaFoldDB" id="A0AAW0DA13"/>
<sequence>MSLQESPFANQLNTNFVPSDAEVLSIRAFLVPHEVQLARLDEEIEATKIALIRLQHQRASLSEPIDAHKALISLVRRLPEDILMTIFSFCLPSTHNALIDPAEAPLLLGRICRHWRSVAYSNPIIWSSIHIPCTSRISCAALQKLGKVVEAWLERSASCSLDVSVLMQTPEHDDALSDARKLFSQILQVSPRLRSFEVAPDSRFLREDFPLLQLGPEGLPCLRILGFDSPESYEFNDPAALTALLRVPTLKEVSLCLTCTFNPLELPLNWTQLTRLRLECFPALLDNGNWDGGLSGRDTFNVLQMCQNLVWCKFQMTAPSADGGGPFTDGTLTLPNIQTLILSGLILHRWACRFVAPKLRYVQIGHFNPPNVQVDDEDTAAVLDVGYFTTPSLEEFLRCFPAISYLHLYKAVYAQTEGVLDDMFLERFYTPNDLCPRLNRIFIDMRAAPKFSDGAVLEFIRARMAMQPPLQEIQIQFTRWMEVDIMPELQPYIAEGLQVALQYTSQPGVNVRAGLP</sequence>
<dbReference type="Gene3D" id="3.80.10.10">
    <property type="entry name" value="Ribonuclease Inhibitor"/>
    <property type="match status" value="1"/>
</dbReference>
<keyword evidence="3" id="KW-1185">Reference proteome</keyword>
<name>A0AAW0DA13_9AGAR</name>
<dbReference type="Proteomes" id="UP001362999">
    <property type="component" value="Unassembled WGS sequence"/>
</dbReference>
<evidence type="ECO:0000313" key="3">
    <source>
        <dbReference type="Proteomes" id="UP001362999"/>
    </source>
</evidence>
<accession>A0AAW0DA13</accession>
<reference evidence="2 3" key="1">
    <citation type="journal article" date="2024" name="J Genomics">
        <title>Draft genome sequencing and assembly of Favolaschia claudopus CIRM-BRFM 2984 isolated from oak limbs.</title>
        <authorList>
            <person name="Navarro D."/>
            <person name="Drula E."/>
            <person name="Chaduli D."/>
            <person name="Cazenave R."/>
            <person name="Ahrendt S."/>
            <person name="Wang J."/>
            <person name="Lipzen A."/>
            <person name="Daum C."/>
            <person name="Barry K."/>
            <person name="Grigoriev I.V."/>
            <person name="Favel A."/>
            <person name="Rosso M.N."/>
            <person name="Martin F."/>
        </authorList>
    </citation>
    <scope>NUCLEOTIDE SEQUENCE [LARGE SCALE GENOMIC DNA]</scope>
    <source>
        <strain evidence="2 3">CIRM-BRFM 2984</strain>
    </source>
</reference>
<dbReference type="InterPro" id="IPR036047">
    <property type="entry name" value="F-box-like_dom_sf"/>
</dbReference>
<evidence type="ECO:0000259" key="1">
    <source>
        <dbReference type="Pfam" id="PF12937"/>
    </source>
</evidence>
<organism evidence="2 3">
    <name type="scientific">Favolaschia claudopus</name>
    <dbReference type="NCBI Taxonomy" id="2862362"/>
    <lineage>
        <taxon>Eukaryota</taxon>
        <taxon>Fungi</taxon>
        <taxon>Dikarya</taxon>
        <taxon>Basidiomycota</taxon>
        <taxon>Agaricomycotina</taxon>
        <taxon>Agaricomycetes</taxon>
        <taxon>Agaricomycetidae</taxon>
        <taxon>Agaricales</taxon>
        <taxon>Marasmiineae</taxon>
        <taxon>Mycenaceae</taxon>
        <taxon>Favolaschia</taxon>
    </lineage>
</organism>
<evidence type="ECO:0000313" key="2">
    <source>
        <dbReference type="EMBL" id="KAK7048024.1"/>
    </source>
</evidence>
<dbReference type="EMBL" id="JAWWNJ010000009">
    <property type="protein sequence ID" value="KAK7048024.1"/>
    <property type="molecule type" value="Genomic_DNA"/>
</dbReference>